<sequence>MTNRISKAQLGRSRVRLSKRLQEQLLNAITIPSPVGAGLHQDAPTRSTKRQLDEIDETPAKKVRLTNAQQPEVDGGGVQLADKTPVLQYPKPKPPYASFLEKFVDPFQPSHANSEHSFVLEWLETVGSDRDTRCRSDSYLQPVANSPIPRGLARSAPAMGYTRDADGFAVPPTPASNGSRVAPSGVTKPSSAPSGKSLVENPNYRSRNLAANNISMRSPYEEFPEQIASIINDIHKGRDSPGPSLEDVRLDSDLAALQWKGAAEPQVEEYFHTNIFPSFRTTESLQRSNRQPMAKDIVPSTGSSLKISTPVPGMLYGYNQQEAFPLQEAQLISMGGEMVANSLGLIYPFFSIEFKADGPSGAGHLWVATNQCLGGSASCVNIAENLNRHLKQCESELVHPINSAAFSIAMSGTEARLFISWKQNELDYYMANVDGFLLQDPKHYLKFRKYVRNIIDWGRGRRLEGIRKSLDSLLEESRKTASAAAKSRMPPSADSASTSSTSSTSSSKMRKTSSRRQKSGRRNSTQGQSSGAEEGEYWEWDRTIGRWFHRNADGTLSWAEERGQRPE</sequence>
<evidence type="ECO:0000259" key="2">
    <source>
        <dbReference type="Pfam" id="PF25545"/>
    </source>
</evidence>
<accession>A0A9P9FS46</accession>
<dbReference type="InterPro" id="IPR057684">
    <property type="entry name" value="DUF7924"/>
</dbReference>
<dbReference type="PANTHER" id="PTHR42470">
    <property type="entry name" value="VAST DOMAIN-CONTAINING PROTEIN"/>
    <property type="match status" value="1"/>
</dbReference>
<dbReference type="Proteomes" id="UP000738349">
    <property type="component" value="Unassembled WGS sequence"/>
</dbReference>
<dbReference type="OrthoDB" id="5426775at2759"/>
<evidence type="ECO:0000313" key="4">
    <source>
        <dbReference type="Proteomes" id="UP000738349"/>
    </source>
</evidence>
<dbReference type="AlphaFoldDB" id="A0A9P9FS46"/>
<feature type="region of interest" description="Disordered" evidence="1">
    <location>
        <begin position="165"/>
        <end position="204"/>
    </location>
</feature>
<proteinExistence type="predicted"/>
<feature type="region of interest" description="Disordered" evidence="1">
    <location>
        <begin position="481"/>
        <end position="536"/>
    </location>
</feature>
<evidence type="ECO:0000313" key="3">
    <source>
        <dbReference type="EMBL" id="KAH7176274.1"/>
    </source>
</evidence>
<feature type="region of interest" description="Disordered" evidence="1">
    <location>
        <begin position="283"/>
        <end position="302"/>
    </location>
</feature>
<gene>
    <name evidence="3" type="ORF">EDB81DRAFT_634382</name>
</gene>
<reference evidence="3" key="1">
    <citation type="journal article" date="2021" name="Nat. Commun.">
        <title>Genetic determinants of endophytism in the Arabidopsis root mycobiome.</title>
        <authorList>
            <person name="Mesny F."/>
            <person name="Miyauchi S."/>
            <person name="Thiergart T."/>
            <person name="Pickel B."/>
            <person name="Atanasova L."/>
            <person name="Karlsson M."/>
            <person name="Huettel B."/>
            <person name="Barry K.W."/>
            <person name="Haridas S."/>
            <person name="Chen C."/>
            <person name="Bauer D."/>
            <person name="Andreopoulos W."/>
            <person name="Pangilinan J."/>
            <person name="LaButti K."/>
            <person name="Riley R."/>
            <person name="Lipzen A."/>
            <person name="Clum A."/>
            <person name="Drula E."/>
            <person name="Henrissat B."/>
            <person name="Kohler A."/>
            <person name="Grigoriev I.V."/>
            <person name="Martin F.M."/>
            <person name="Hacquard S."/>
        </authorList>
    </citation>
    <scope>NUCLEOTIDE SEQUENCE</scope>
    <source>
        <strain evidence="3">MPI-CAGE-AT-0147</strain>
    </source>
</reference>
<organism evidence="3 4">
    <name type="scientific">Dactylonectria macrodidyma</name>
    <dbReference type="NCBI Taxonomy" id="307937"/>
    <lineage>
        <taxon>Eukaryota</taxon>
        <taxon>Fungi</taxon>
        <taxon>Dikarya</taxon>
        <taxon>Ascomycota</taxon>
        <taxon>Pezizomycotina</taxon>
        <taxon>Sordariomycetes</taxon>
        <taxon>Hypocreomycetidae</taxon>
        <taxon>Hypocreales</taxon>
        <taxon>Nectriaceae</taxon>
        <taxon>Dactylonectria</taxon>
    </lineage>
</organism>
<feature type="compositionally biased region" description="Low complexity" evidence="1">
    <location>
        <begin position="495"/>
        <end position="507"/>
    </location>
</feature>
<feature type="domain" description="DUF7924" evidence="2">
    <location>
        <begin position="261"/>
        <end position="469"/>
    </location>
</feature>
<feature type="compositionally biased region" description="Basic residues" evidence="1">
    <location>
        <begin position="508"/>
        <end position="521"/>
    </location>
</feature>
<dbReference type="EMBL" id="JAGMUV010000001">
    <property type="protein sequence ID" value="KAH7176274.1"/>
    <property type="molecule type" value="Genomic_DNA"/>
</dbReference>
<feature type="compositionally biased region" description="Polar residues" evidence="1">
    <location>
        <begin position="522"/>
        <end position="531"/>
    </location>
</feature>
<dbReference type="Pfam" id="PF25545">
    <property type="entry name" value="DUF7924"/>
    <property type="match status" value="1"/>
</dbReference>
<keyword evidence="4" id="KW-1185">Reference proteome</keyword>
<evidence type="ECO:0000256" key="1">
    <source>
        <dbReference type="SAM" id="MobiDB-lite"/>
    </source>
</evidence>
<name>A0A9P9FS46_9HYPO</name>
<comment type="caution">
    <text evidence="3">The sequence shown here is derived from an EMBL/GenBank/DDBJ whole genome shotgun (WGS) entry which is preliminary data.</text>
</comment>
<dbReference type="PANTHER" id="PTHR42470:SF1">
    <property type="entry name" value="VAST DOMAIN-CONTAINING PROTEIN"/>
    <property type="match status" value="1"/>
</dbReference>
<protein>
    <recommendedName>
        <fullName evidence="2">DUF7924 domain-containing protein</fullName>
    </recommendedName>
</protein>